<dbReference type="GO" id="GO:0003676">
    <property type="term" value="F:nucleic acid binding"/>
    <property type="evidence" value="ECO:0007669"/>
    <property type="project" value="InterPro"/>
</dbReference>
<proteinExistence type="predicted"/>
<dbReference type="Proteomes" id="UP001165121">
    <property type="component" value="Unassembled WGS sequence"/>
</dbReference>
<evidence type="ECO:0000313" key="2">
    <source>
        <dbReference type="Proteomes" id="UP001165121"/>
    </source>
</evidence>
<reference evidence="1" key="1">
    <citation type="submission" date="2023-04" db="EMBL/GenBank/DDBJ databases">
        <title>Phytophthora fragariaefolia NBRC 109709.</title>
        <authorList>
            <person name="Ichikawa N."/>
            <person name="Sato H."/>
            <person name="Tonouchi N."/>
        </authorList>
    </citation>
    <scope>NUCLEOTIDE SEQUENCE</scope>
    <source>
        <strain evidence="1">NBRC 109709</strain>
    </source>
</reference>
<dbReference type="AlphaFoldDB" id="A0A9W6XEE2"/>
<evidence type="ECO:0000313" key="1">
    <source>
        <dbReference type="EMBL" id="GMF36988.1"/>
    </source>
</evidence>
<comment type="caution">
    <text evidence="1">The sequence shown here is derived from an EMBL/GenBank/DDBJ whole genome shotgun (WGS) entry which is preliminary data.</text>
</comment>
<dbReference type="OrthoDB" id="4843387at2759"/>
<accession>A0A9W6XEE2</accession>
<protein>
    <submittedName>
        <fullName evidence="1">Unnamed protein product</fullName>
    </submittedName>
</protein>
<dbReference type="InterPro" id="IPR036397">
    <property type="entry name" value="RNaseH_sf"/>
</dbReference>
<gene>
    <name evidence="1" type="ORF">Pfra01_001022700</name>
</gene>
<dbReference type="Gene3D" id="3.30.420.10">
    <property type="entry name" value="Ribonuclease H-like superfamily/Ribonuclease H"/>
    <property type="match status" value="1"/>
</dbReference>
<organism evidence="1 2">
    <name type="scientific">Phytophthora fragariaefolia</name>
    <dbReference type="NCBI Taxonomy" id="1490495"/>
    <lineage>
        <taxon>Eukaryota</taxon>
        <taxon>Sar</taxon>
        <taxon>Stramenopiles</taxon>
        <taxon>Oomycota</taxon>
        <taxon>Peronosporomycetes</taxon>
        <taxon>Peronosporales</taxon>
        <taxon>Peronosporaceae</taxon>
        <taxon>Phytophthora</taxon>
    </lineage>
</organism>
<name>A0A9W6XEE2_9STRA</name>
<sequence length="173" mass="19584">MVVDLDQQVLPVLQIGPWSRERREAVRLGGVLGLVGRFRSVVAPRPTALNLLREPLYYNYLSNSPAYANAYLTIGIHSGCSARHTKDFLHSESVSTLKWPAKSPDLNTIENVRELLVHRVYAGGRQFDSAAALKRCILKCWQEIPQEYIQTLVKRMPTRIVQVVLRRGAAIDY</sequence>
<keyword evidence="2" id="KW-1185">Reference proteome</keyword>
<dbReference type="EMBL" id="BSXT01000982">
    <property type="protein sequence ID" value="GMF36988.1"/>
    <property type="molecule type" value="Genomic_DNA"/>
</dbReference>